<evidence type="ECO:0000313" key="2">
    <source>
        <dbReference type="Proteomes" id="UP001283361"/>
    </source>
</evidence>
<reference evidence="1" key="1">
    <citation type="journal article" date="2023" name="G3 (Bethesda)">
        <title>A reference genome for the long-term kleptoplast-retaining sea slug Elysia crispata morphotype clarki.</title>
        <authorList>
            <person name="Eastman K.E."/>
            <person name="Pendleton A.L."/>
            <person name="Shaikh M.A."/>
            <person name="Suttiyut T."/>
            <person name="Ogas R."/>
            <person name="Tomko P."/>
            <person name="Gavelis G."/>
            <person name="Widhalm J.R."/>
            <person name="Wisecaver J.H."/>
        </authorList>
    </citation>
    <scope>NUCLEOTIDE SEQUENCE</scope>
    <source>
        <strain evidence="1">ECLA1</strain>
    </source>
</reference>
<protein>
    <submittedName>
        <fullName evidence="1">Uncharacterized protein</fullName>
    </submittedName>
</protein>
<proteinExistence type="predicted"/>
<gene>
    <name evidence="1" type="ORF">RRG08_049173</name>
</gene>
<comment type="caution">
    <text evidence="1">The sequence shown here is derived from an EMBL/GenBank/DDBJ whole genome shotgun (WGS) entry which is preliminary data.</text>
</comment>
<dbReference type="Proteomes" id="UP001283361">
    <property type="component" value="Unassembled WGS sequence"/>
</dbReference>
<organism evidence="1 2">
    <name type="scientific">Elysia crispata</name>
    <name type="common">lettuce slug</name>
    <dbReference type="NCBI Taxonomy" id="231223"/>
    <lineage>
        <taxon>Eukaryota</taxon>
        <taxon>Metazoa</taxon>
        <taxon>Spiralia</taxon>
        <taxon>Lophotrochozoa</taxon>
        <taxon>Mollusca</taxon>
        <taxon>Gastropoda</taxon>
        <taxon>Heterobranchia</taxon>
        <taxon>Euthyneura</taxon>
        <taxon>Panpulmonata</taxon>
        <taxon>Sacoglossa</taxon>
        <taxon>Placobranchoidea</taxon>
        <taxon>Plakobranchidae</taxon>
        <taxon>Elysia</taxon>
    </lineage>
</organism>
<keyword evidence="2" id="KW-1185">Reference proteome</keyword>
<sequence length="128" mass="15004">MFVHDLRSPPKSFNRRPTMFDCMFDAVDRLSNLWKPRDLFSLFVVTDPANFRLELRHGETECLHVHQDLVRPTYTDMLQKSAEAGHRSRALSYDSRQNFGLGDIVNMEAMRRQGLEYWTNLSPLSGIW</sequence>
<evidence type="ECO:0000313" key="1">
    <source>
        <dbReference type="EMBL" id="KAK3792474.1"/>
    </source>
</evidence>
<dbReference type="EMBL" id="JAWDGP010001372">
    <property type="protein sequence ID" value="KAK3792474.1"/>
    <property type="molecule type" value="Genomic_DNA"/>
</dbReference>
<accession>A0AAE1AR66</accession>
<name>A0AAE1AR66_9GAST</name>
<dbReference type="AlphaFoldDB" id="A0AAE1AR66"/>